<name>A0DID9_PARTE</name>
<reference evidence="3 4" key="1">
    <citation type="journal article" date="2006" name="Nature">
        <title>Global trends of whole-genome duplications revealed by the ciliate Paramecium tetraurelia.</title>
        <authorList>
            <consortium name="Genoscope"/>
            <person name="Aury J.-M."/>
            <person name="Jaillon O."/>
            <person name="Duret L."/>
            <person name="Noel B."/>
            <person name="Jubin C."/>
            <person name="Porcel B.M."/>
            <person name="Segurens B."/>
            <person name="Daubin V."/>
            <person name="Anthouard V."/>
            <person name="Aiach N."/>
            <person name="Arnaiz O."/>
            <person name="Billaut A."/>
            <person name="Beisson J."/>
            <person name="Blanc I."/>
            <person name="Bouhouche K."/>
            <person name="Camara F."/>
            <person name="Duharcourt S."/>
            <person name="Guigo R."/>
            <person name="Gogendeau D."/>
            <person name="Katinka M."/>
            <person name="Keller A.-M."/>
            <person name="Kissmehl R."/>
            <person name="Klotz C."/>
            <person name="Koll F."/>
            <person name="Le Moue A."/>
            <person name="Lepere C."/>
            <person name="Malinsky S."/>
            <person name="Nowacki M."/>
            <person name="Nowak J.K."/>
            <person name="Plattner H."/>
            <person name="Poulain J."/>
            <person name="Ruiz F."/>
            <person name="Serrano V."/>
            <person name="Zagulski M."/>
            <person name="Dessen P."/>
            <person name="Betermier M."/>
            <person name="Weissenbach J."/>
            <person name="Scarpelli C."/>
            <person name="Schachter V."/>
            <person name="Sperling L."/>
            <person name="Meyer E."/>
            <person name="Cohen J."/>
            <person name="Wincker P."/>
        </authorList>
    </citation>
    <scope>NUCLEOTIDE SEQUENCE [LARGE SCALE GENOMIC DNA]</scope>
    <source>
        <strain evidence="3 4">Stock d4-2</strain>
    </source>
</reference>
<evidence type="ECO:0000313" key="3">
    <source>
        <dbReference type="EMBL" id="CAK82806.1"/>
    </source>
</evidence>
<keyword evidence="2" id="KW-0812">Transmembrane</keyword>
<dbReference type="EMBL" id="CT868441">
    <property type="protein sequence ID" value="CAK82806.1"/>
    <property type="molecule type" value="Genomic_DNA"/>
</dbReference>
<dbReference type="OrthoDB" id="309670at2759"/>
<evidence type="ECO:0000313" key="4">
    <source>
        <dbReference type="Proteomes" id="UP000000600"/>
    </source>
</evidence>
<dbReference type="AlphaFoldDB" id="A0DID9"/>
<sequence>MNKSYCSSHEQEEQKYICVHPTCLQKADNKLCCSCCFQQNHREKKAEQHKIITLSELEKTAHANYTSLKEHLLNEVKKNSELHAQIEEQLSAILLSLTNWQNNQKKMFNDITENSSQVLAQNIQKAENLIENPSLDTFIYFYKFNLQDKQNEMQDIRDQSTRQLNYQLNQIEMKRDILINQKNFIEREHFLKFAQMDYQIEVDNLNNFQFEQCELHLSQKELLCTHLKCLEKDPLKLECSLCILQDHKEHQQDNYIKTLAIVMKEQTEKRELIEQLTKKFNKDINKSIKTNLQKIDKNQNNSYESYEQQKESAVFLGQQQLSCILKPEIPNYIFGHLDQNLLTKTKEQINFSYDQFYQNFESKFSKIFSDQVIDVLNYCTELDFNSQRTNQYIINLEKELEMQKQKVEEQEIIIQSNTLNHSKIKQQLNTQNDTITNFLQKLEKEISNLQSLNLVKSDLENKKVQDLQNSFQASIDNFQSLTFKNSEQQNTQINNLQNSLQSSIDKLQSITQKNSEQQNQNFKDISQQKTSQINSVSKIQIWFFIIVICFLYYLRNELDSIVKLNQEQLHDLNVLRFECYKRP</sequence>
<evidence type="ECO:0000256" key="1">
    <source>
        <dbReference type="SAM" id="Coils"/>
    </source>
</evidence>
<dbReference type="GeneID" id="5035988"/>
<feature type="transmembrane region" description="Helical" evidence="2">
    <location>
        <begin position="539"/>
        <end position="554"/>
    </location>
</feature>
<evidence type="ECO:0008006" key="5">
    <source>
        <dbReference type="Google" id="ProtNLM"/>
    </source>
</evidence>
<dbReference type="OMA" id="QINHREK"/>
<dbReference type="HOGENOM" id="CLU_033506_0_0_1"/>
<dbReference type="InParanoid" id="A0DID9"/>
<feature type="coiled-coil region" evidence="1">
    <location>
        <begin position="393"/>
        <end position="462"/>
    </location>
</feature>
<dbReference type="RefSeq" id="XP_001450203.1">
    <property type="nucleotide sequence ID" value="XM_001450166.1"/>
</dbReference>
<proteinExistence type="predicted"/>
<gene>
    <name evidence="3" type="ORF">GSPATT00017178001</name>
</gene>
<accession>A0DID9</accession>
<feature type="coiled-coil region" evidence="1">
    <location>
        <begin position="493"/>
        <end position="520"/>
    </location>
</feature>
<keyword evidence="2" id="KW-1133">Transmembrane helix</keyword>
<protein>
    <recommendedName>
        <fullName evidence="5">Transmembrane protein</fullName>
    </recommendedName>
</protein>
<keyword evidence="1" id="KW-0175">Coiled coil</keyword>
<evidence type="ECO:0000256" key="2">
    <source>
        <dbReference type="SAM" id="Phobius"/>
    </source>
</evidence>
<dbReference type="KEGG" id="ptm:GSPATT00017178001"/>
<dbReference type="Proteomes" id="UP000000600">
    <property type="component" value="Unassembled WGS sequence"/>
</dbReference>
<keyword evidence="2" id="KW-0472">Membrane</keyword>
<keyword evidence="4" id="KW-1185">Reference proteome</keyword>
<organism evidence="3 4">
    <name type="scientific">Paramecium tetraurelia</name>
    <dbReference type="NCBI Taxonomy" id="5888"/>
    <lineage>
        <taxon>Eukaryota</taxon>
        <taxon>Sar</taxon>
        <taxon>Alveolata</taxon>
        <taxon>Ciliophora</taxon>
        <taxon>Intramacronucleata</taxon>
        <taxon>Oligohymenophorea</taxon>
        <taxon>Peniculida</taxon>
        <taxon>Parameciidae</taxon>
        <taxon>Paramecium</taxon>
    </lineage>
</organism>